<dbReference type="GO" id="GO:0005044">
    <property type="term" value="F:scavenger receptor activity"/>
    <property type="evidence" value="ECO:0007669"/>
    <property type="project" value="TreeGrafter"/>
</dbReference>
<keyword evidence="5 11" id="KW-1133">Transmembrane helix</keyword>
<feature type="region of interest" description="Disordered" evidence="10">
    <location>
        <begin position="477"/>
        <end position="498"/>
    </location>
</feature>
<evidence type="ECO:0000256" key="2">
    <source>
        <dbReference type="ARBA" id="ARBA00010532"/>
    </source>
</evidence>
<feature type="transmembrane region" description="Helical" evidence="11">
    <location>
        <begin position="449"/>
        <end position="469"/>
    </location>
</feature>
<keyword evidence="7" id="KW-1015">Disulfide bond</keyword>
<dbReference type="PRINTS" id="PR01610">
    <property type="entry name" value="CD36ANTIGEN"/>
</dbReference>
<keyword evidence="6 11" id="KW-0472">Membrane</keyword>
<evidence type="ECO:0000256" key="4">
    <source>
        <dbReference type="ARBA" id="ARBA00022692"/>
    </source>
</evidence>
<dbReference type="PRINTS" id="PR01609">
    <property type="entry name" value="CD36FAMILY"/>
</dbReference>
<evidence type="ECO:0000256" key="6">
    <source>
        <dbReference type="ARBA" id="ARBA00023136"/>
    </source>
</evidence>
<dbReference type="EMBL" id="KP323362">
    <property type="protein sequence ID" value="AJM13627.1"/>
    <property type="molecule type" value="mRNA"/>
</dbReference>
<keyword evidence="9" id="KW-0325">Glycoprotein</keyword>
<organism evidence="12">
    <name type="scientific">Mimachlamys nobilis</name>
    <name type="common">Noble scallop</name>
    <name type="synonym">Chlamys nobilis</name>
    <dbReference type="NCBI Taxonomy" id="106276"/>
    <lineage>
        <taxon>Eukaryota</taxon>
        <taxon>Metazoa</taxon>
        <taxon>Spiralia</taxon>
        <taxon>Lophotrochozoa</taxon>
        <taxon>Mollusca</taxon>
        <taxon>Bivalvia</taxon>
        <taxon>Autobranchia</taxon>
        <taxon>Pteriomorphia</taxon>
        <taxon>Pectinida</taxon>
        <taxon>Pectinoidea</taxon>
        <taxon>Pectinidae</taxon>
        <taxon>Mimachlamys</taxon>
    </lineage>
</organism>
<dbReference type="GO" id="GO:0005737">
    <property type="term" value="C:cytoplasm"/>
    <property type="evidence" value="ECO:0007669"/>
    <property type="project" value="TreeGrafter"/>
</dbReference>
<evidence type="ECO:0000313" key="12">
    <source>
        <dbReference type="EMBL" id="AJM13627.1"/>
    </source>
</evidence>
<keyword evidence="4 11" id="KW-0812">Transmembrane</keyword>
<dbReference type="InterPro" id="IPR005428">
    <property type="entry name" value="CD36/SCARB1/SNMP1"/>
</dbReference>
<evidence type="ECO:0000256" key="11">
    <source>
        <dbReference type="SAM" id="Phobius"/>
    </source>
</evidence>
<comment type="subcellular location">
    <subcellularLocation>
        <location evidence="1">Cell membrane</location>
        <topology evidence="1">Multi-pass membrane protein</topology>
    </subcellularLocation>
</comment>
<dbReference type="InterPro" id="IPR002159">
    <property type="entry name" value="CD36_fam"/>
</dbReference>
<evidence type="ECO:0000256" key="3">
    <source>
        <dbReference type="ARBA" id="ARBA00022475"/>
    </source>
</evidence>
<keyword evidence="3" id="KW-1003">Cell membrane</keyword>
<comment type="similarity">
    <text evidence="2">Belongs to the CD36 family.</text>
</comment>
<reference evidence="12" key="2">
    <citation type="journal article" date="2015" name="BMC Genomics">
        <title>A de novo transcriptome of the noble scallop, Chlamys nobilis , focusing on mining transcripts for carotenoid-based coloration.</title>
        <authorList>
            <person name="Liu H.Jr."/>
            <person name="Zheng H."/>
            <person name="Zhang H."/>
            <person name="Deng L."/>
            <person name="Liu W."/>
            <person name="Wang S."/>
            <person name="Meng F."/>
            <person name="Wang Y."/>
            <person name="Guo Z."/>
            <person name="Li S."/>
            <person name="Zhang G."/>
        </authorList>
    </citation>
    <scope>NUCLEOTIDE SEQUENCE</scope>
</reference>
<reference evidence="12" key="1">
    <citation type="submission" date="2014-12" db="EMBL/GenBank/DDBJ databases">
        <authorList>
            <person name="Liu H."/>
            <person name="Zheng H."/>
            <person name="Guo Z."/>
            <person name="Zhang H."/>
        </authorList>
    </citation>
    <scope>NUCLEOTIDE SEQUENCE</scope>
</reference>
<dbReference type="GO" id="GO:0005886">
    <property type="term" value="C:plasma membrane"/>
    <property type="evidence" value="ECO:0007669"/>
    <property type="project" value="UniProtKB-SubCell"/>
</dbReference>
<evidence type="ECO:0000256" key="9">
    <source>
        <dbReference type="ARBA" id="ARBA00023180"/>
    </source>
</evidence>
<evidence type="ECO:0000256" key="1">
    <source>
        <dbReference type="ARBA" id="ARBA00004651"/>
    </source>
</evidence>
<feature type="compositionally biased region" description="Polar residues" evidence="10">
    <location>
        <begin position="488"/>
        <end position="498"/>
    </location>
</feature>
<evidence type="ECO:0000256" key="7">
    <source>
        <dbReference type="ARBA" id="ARBA00023157"/>
    </source>
</evidence>
<dbReference type="Pfam" id="PF01130">
    <property type="entry name" value="CD36"/>
    <property type="match status" value="1"/>
</dbReference>
<dbReference type="PANTHER" id="PTHR11923">
    <property type="entry name" value="SCAVENGER RECEPTOR CLASS B TYPE-1 SR-B1"/>
    <property type="match status" value="1"/>
</dbReference>
<evidence type="ECO:0000256" key="8">
    <source>
        <dbReference type="ARBA" id="ARBA00023170"/>
    </source>
</evidence>
<proteinExistence type="evidence at transcript level"/>
<keyword evidence="8 12" id="KW-0675">Receptor</keyword>
<dbReference type="SMR" id="A0A0C5B5I6"/>
<accession>A0A0C5B5I6</accession>
<sequence length="498" mass="57454">MGKKTWRCSLLCLCLGILSIVIGIVMIPLLRLYINDMIAKEVTLEEGTFVYRAWKEPPFPIYFEFYFFDVLNPEEVSRMNKKIAVIQRGPYTYRLTSIKNNITFNSNGTVSYREPYTYVFDRSRSVGPESDTFTTVNIILLTMFNTVRFEYEFIKVMTELLADSVDANKLFIRLSVNDIIWGYRDTILHKVKEELQELGISFDDHFGFFYKLNNTDDGVWTIESGKHGIATNFDIRFWNGNSNLDFWSTNQTNMINGTDGNLFHPFIRKTYHLPFFFSELCRSMTVDFSKESSVRGIDTYRFVHPRNIFDSPDENPANEGFCTPRGSCLPNGLYNISACRKGSPFSVSMPHFLYADESVIRGVDGMKPDVSLHETYMDLMQDIGCVLRTERKYQINMLIRNNPSFQIVKNIPDVYFPVFWFNESTIVTDNWRDFIKSSYQTPVKIASSIPYVSIATGVLVTAISSIGIYKQQRKTKDKLHKSEDESPTDNTSLLVNGN</sequence>
<protein>
    <submittedName>
        <fullName evidence="12">Mimachlamys nobilis clone SRB-like-3 scavenger receptor class B-like protein mRNA</fullName>
    </submittedName>
</protein>
<dbReference type="AlphaFoldDB" id="A0A0C5B5I6"/>
<evidence type="ECO:0000256" key="5">
    <source>
        <dbReference type="ARBA" id="ARBA00022989"/>
    </source>
</evidence>
<name>A0A0C5B5I6_MIMNO</name>
<dbReference type="PANTHER" id="PTHR11923:SF51">
    <property type="entry name" value="LYSOSOME MEMBRANE PROTEIN 2"/>
    <property type="match status" value="1"/>
</dbReference>
<evidence type="ECO:0000256" key="10">
    <source>
        <dbReference type="SAM" id="MobiDB-lite"/>
    </source>
</evidence>